<evidence type="ECO:0000256" key="3">
    <source>
        <dbReference type="ARBA" id="ARBA00023274"/>
    </source>
</evidence>
<protein>
    <recommendedName>
        <fullName evidence="4">40S ribosomal protein S6</fullName>
    </recommendedName>
</protein>
<dbReference type="AlphaFoldDB" id="A0A1Q3A448"/>
<dbReference type="OrthoDB" id="10260596at2759"/>
<dbReference type="EMBL" id="BDGX01000021">
    <property type="protein sequence ID" value="GAV50403.1"/>
    <property type="molecule type" value="Genomic_DNA"/>
</dbReference>
<evidence type="ECO:0000313" key="5">
    <source>
        <dbReference type="EMBL" id="GAV50403.1"/>
    </source>
</evidence>
<proteinExistence type="inferred from homology"/>
<keyword evidence="3 4" id="KW-0687">Ribonucleoprotein</keyword>
<dbReference type="PANTHER" id="PTHR11502">
    <property type="entry name" value="40S RIBOSOMAL PROTEIN S6"/>
    <property type="match status" value="1"/>
</dbReference>
<dbReference type="InterPro" id="IPR018282">
    <property type="entry name" value="Ribosomal_eS6_CS"/>
</dbReference>
<accession>A0A1Q3A448</accession>
<dbReference type="SMART" id="SM01405">
    <property type="entry name" value="Ribosomal_S6e"/>
    <property type="match status" value="1"/>
</dbReference>
<organism evidence="5 6">
    <name type="scientific">Zygosaccharomyces rouxii</name>
    <dbReference type="NCBI Taxonomy" id="4956"/>
    <lineage>
        <taxon>Eukaryota</taxon>
        <taxon>Fungi</taxon>
        <taxon>Dikarya</taxon>
        <taxon>Ascomycota</taxon>
        <taxon>Saccharomycotina</taxon>
        <taxon>Saccharomycetes</taxon>
        <taxon>Saccharomycetales</taxon>
        <taxon>Saccharomycetaceae</taxon>
        <taxon>Zygosaccharomyces</taxon>
    </lineage>
</organism>
<gene>
    <name evidence="5" type="ORF">ZYGR_0U02590</name>
</gene>
<dbReference type="Pfam" id="PF01092">
    <property type="entry name" value="Ribosomal_S6e"/>
    <property type="match status" value="1"/>
</dbReference>
<evidence type="ECO:0000256" key="4">
    <source>
        <dbReference type="PIRNR" id="PIRNR002129"/>
    </source>
</evidence>
<comment type="similarity">
    <text evidence="1 4">Belongs to the eukaryotic ribosomal protein eS6 family.</text>
</comment>
<evidence type="ECO:0000313" key="6">
    <source>
        <dbReference type="Proteomes" id="UP000187013"/>
    </source>
</evidence>
<dbReference type="InterPro" id="IPR001377">
    <property type="entry name" value="Ribosomal_eS6"/>
</dbReference>
<dbReference type="GO" id="GO:1990904">
    <property type="term" value="C:ribonucleoprotein complex"/>
    <property type="evidence" value="ECO:0007669"/>
    <property type="project" value="UniProtKB-KW"/>
</dbReference>
<evidence type="ECO:0000256" key="2">
    <source>
        <dbReference type="ARBA" id="ARBA00022980"/>
    </source>
</evidence>
<comment type="caution">
    <text evidence="5">The sequence shown here is derived from an EMBL/GenBank/DDBJ whole genome shotgun (WGS) entry which is preliminary data.</text>
</comment>
<dbReference type="InterPro" id="IPR014401">
    <property type="entry name" value="Ribosomal_eS6-like"/>
</dbReference>
<dbReference type="FunFam" id="1.20.5.2650:FF:000001">
    <property type="entry name" value="40S ribosomal protein S6"/>
    <property type="match status" value="1"/>
</dbReference>
<keyword evidence="2 4" id="KW-0689">Ribosomal protein</keyword>
<dbReference type="GO" id="GO:0005840">
    <property type="term" value="C:ribosome"/>
    <property type="evidence" value="ECO:0007669"/>
    <property type="project" value="UniProtKB-KW"/>
</dbReference>
<dbReference type="eggNOG" id="KOG1646">
    <property type="taxonomic scope" value="Eukaryota"/>
</dbReference>
<dbReference type="GO" id="GO:0003735">
    <property type="term" value="F:structural constituent of ribosome"/>
    <property type="evidence" value="ECO:0007669"/>
    <property type="project" value="InterPro"/>
</dbReference>
<dbReference type="Proteomes" id="UP000187013">
    <property type="component" value="Unassembled WGS sequence"/>
</dbReference>
<name>A0A1Q3A448_ZYGRO</name>
<sequence length="236" mass="26782">MKLNISYPTNGTQKTIEIDDEHRIRVFYDKRIGQEVEGDAVGDEFKGYVFKIAGGNDKQGFPMKQGVLLPTRVKLLLSQGHSCYRPRRTGERKRKSVRGAIVGPDLAVLALVIVKKGDAELEGLTDNTVPKRLGPKRANHIRKFFGLSQDDDVRDFVIKREVTKGEKTFTKSPKIQRLVTPQRLQRKRHQRALKVKNAQAQREAAAEYAQLLAKRLGERKAEKAEIRKRRASSLKA</sequence>
<dbReference type="PROSITE" id="PS00578">
    <property type="entry name" value="RIBOSOMAL_S6E"/>
    <property type="match status" value="1"/>
</dbReference>
<dbReference type="GO" id="GO:0006412">
    <property type="term" value="P:translation"/>
    <property type="evidence" value="ECO:0007669"/>
    <property type="project" value="InterPro"/>
</dbReference>
<reference evidence="5 6" key="1">
    <citation type="submission" date="2016-08" db="EMBL/GenBank/DDBJ databases">
        <title>Draft genome sequence of allopolyploid Zygosaccharomyces rouxii.</title>
        <authorList>
            <person name="Watanabe J."/>
            <person name="Uehara K."/>
            <person name="Mogi Y."/>
            <person name="Tsukioka Y."/>
        </authorList>
    </citation>
    <scope>NUCLEOTIDE SEQUENCE [LARGE SCALE GENOMIC DNA]</scope>
    <source>
        <strain evidence="5 6">NBRC 110957</strain>
    </source>
</reference>
<dbReference type="PIRSF" id="PIRSF002129">
    <property type="entry name" value="Ribosom_S6_euk"/>
    <property type="match status" value="1"/>
</dbReference>
<dbReference type="Gene3D" id="1.20.5.2650">
    <property type="match status" value="1"/>
</dbReference>
<evidence type="ECO:0000256" key="1">
    <source>
        <dbReference type="ARBA" id="ARBA00009312"/>
    </source>
</evidence>